<protein>
    <submittedName>
        <fullName evidence="1">Uncharacterized protein</fullName>
    </submittedName>
</protein>
<organism evidence="1 2">
    <name type="scientific">Scophthalmus maximus</name>
    <name type="common">Turbot</name>
    <name type="synonym">Psetta maxima</name>
    <dbReference type="NCBI Taxonomy" id="52904"/>
    <lineage>
        <taxon>Eukaryota</taxon>
        <taxon>Metazoa</taxon>
        <taxon>Chordata</taxon>
        <taxon>Craniata</taxon>
        <taxon>Vertebrata</taxon>
        <taxon>Euteleostomi</taxon>
        <taxon>Actinopterygii</taxon>
        <taxon>Neopterygii</taxon>
        <taxon>Teleostei</taxon>
        <taxon>Neoteleostei</taxon>
        <taxon>Acanthomorphata</taxon>
        <taxon>Carangaria</taxon>
        <taxon>Pleuronectiformes</taxon>
        <taxon>Pleuronectoidei</taxon>
        <taxon>Scophthalmidae</taxon>
        <taxon>Scophthalmus</taxon>
    </lineage>
</organism>
<dbReference type="AlphaFoldDB" id="A0A2U9B0D7"/>
<dbReference type="EMBL" id="CP026244">
    <property type="protein sequence ID" value="AWO97356.1"/>
    <property type="molecule type" value="Genomic_DNA"/>
</dbReference>
<evidence type="ECO:0000313" key="1">
    <source>
        <dbReference type="EMBL" id="AWO97356.1"/>
    </source>
</evidence>
<proteinExistence type="predicted"/>
<reference evidence="1 2" key="1">
    <citation type="submission" date="2017-12" db="EMBL/GenBank/DDBJ databases">
        <title>Integrating genomic resources of turbot (Scophthalmus maximus) in depth evaluation of genetic and physical mapping variation across individuals.</title>
        <authorList>
            <person name="Martinez P."/>
        </authorList>
    </citation>
    <scope>NUCLEOTIDE SEQUENCE [LARGE SCALE GENOMIC DNA]</scope>
</reference>
<sequence>MFSFHVIGSGQFESALVKDVESGRDAEGMEPIFFRHSAVTGIEPTSSPVAWNKVSPRASPVCHNMAFLCKRANGSHMENTVLYLSCY</sequence>
<dbReference type="Proteomes" id="UP000246464">
    <property type="component" value="Chromosome 2"/>
</dbReference>
<gene>
    <name evidence="1" type="ORF">SMAX5B_007067</name>
</gene>
<accession>A0A2U9B0D7</accession>
<name>A0A2U9B0D7_SCOMX</name>
<evidence type="ECO:0000313" key="2">
    <source>
        <dbReference type="Proteomes" id="UP000246464"/>
    </source>
</evidence>
<keyword evidence="2" id="KW-1185">Reference proteome</keyword>